<dbReference type="SUPFAM" id="SSF51735">
    <property type="entry name" value="NAD(P)-binding Rossmann-fold domains"/>
    <property type="match status" value="1"/>
</dbReference>
<dbReference type="Gene3D" id="3.40.50.720">
    <property type="entry name" value="NAD(P)-binding Rossmann-like Domain"/>
    <property type="match status" value="1"/>
</dbReference>
<dbReference type="PANTHER" id="PTHR43157:SF31">
    <property type="entry name" value="PHOSPHATIDYLINOSITOL-GLYCAN BIOSYNTHESIS CLASS F PROTEIN"/>
    <property type="match status" value="1"/>
</dbReference>
<evidence type="ECO:0000313" key="2">
    <source>
        <dbReference type="EMBL" id="KAG0652271.1"/>
    </source>
</evidence>
<accession>A0A9P6VPP6</accession>
<evidence type="ECO:0000313" key="3">
    <source>
        <dbReference type="Proteomes" id="UP000785200"/>
    </source>
</evidence>
<sequence length="325" mass="35733">MSLPNPRTQWMHLPVPSKSFAGQTVIVTGSNIGLGLEAARHFTRLQASKVILAVRNIRAGEEAAKSIHESTGRNKVCEVWQVDIGNWESVKTFVKRAEGLERLDVVVENAGVAKMDYSELEGVESTIAVNVVGTFLMALGLLPILRASAKRTGETPRLTIVSSEVHKFTELDERKEDSIFEALNKNDPKYMKKRYPASKLLEVFMVRALAPRMESGPHANEPVILNMLNPGLCHSGLARDAKGFQGIVIALLKFLLARTTEVGSRTLLAAAEAGKESHGKYMSNCVIDEPGPFVKSEEGKNTQERVYTELMAILERIQPGISNNI</sequence>
<dbReference type="AlphaFoldDB" id="A0A9P6VPP6"/>
<dbReference type="InterPro" id="IPR036291">
    <property type="entry name" value="NAD(P)-bd_dom_sf"/>
</dbReference>
<dbReference type="GO" id="GO:0016491">
    <property type="term" value="F:oxidoreductase activity"/>
    <property type="evidence" value="ECO:0007669"/>
    <property type="project" value="UniProtKB-KW"/>
</dbReference>
<gene>
    <name evidence="2" type="ORF">D0Z07_1220</name>
</gene>
<dbReference type="EMBL" id="VNKQ01000003">
    <property type="protein sequence ID" value="KAG0652271.1"/>
    <property type="molecule type" value="Genomic_DNA"/>
</dbReference>
<reference evidence="2" key="1">
    <citation type="submission" date="2019-07" db="EMBL/GenBank/DDBJ databases">
        <title>Hyphodiscus hymeniophilus genome sequencing and assembly.</title>
        <authorList>
            <person name="Kramer G."/>
            <person name="Nodwell J."/>
        </authorList>
    </citation>
    <scope>NUCLEOTIDE SEQUENCE</scope>
    <source>
        <strain evidence="2">ATCC 34498</strain>
    </source>
</reference>
<dbReference type="OrthoDB" id="542013at2759"/>
<keyword evidence="3" id="KW-1185">Reference proteome</keyword>
<dbReference type="InterPro" id="IPR002347">
    <property type="entry name" value="SDR_fam"/>
</dbReference>
<comment type="caution">
    <text evidence="2">The sequence shown here is derived from an EMBL/GenBank/DDBJ whole genome shotgun (WGS) entry which is preliminary data.</text>
</comment>
<proteinExistence type="predicted"/>
<dbReference type="PRINTS" id="PR00081">
    <property type="entry name" value="GDHRDH"/>
</dbReference>
<keyword evidence="1" id="KW-0560">Oxidoreductase</keyword>
<organism evidence="2 3">
    <name type="scientific">Hyphodiscus hymeniophilus</name>
    <dbReference type="NCBI Taxonomy" id="353542"/>
    <lineage>
        <taxon>Eukaryota</taxon>
        <taxon>Fungi</taxon>
        <taxon>Dikarya</taxon>
        <taxon>Ascomycota</taxon>
        <taxon>Pezizomycotina</taxon>
        <taxon>Leotiomycetes</taxon>
        <taxon>Helotiales</taxon>
        <taxon>Hyphodiscaceae</taxon>
        <taxon>Hyphodiscus</taxon>
    </lineage>
</organism>
<dbReference type="PANTHER" id="PTHR43157">
    <property type="entry name" value="PHOSPHATIDYLINOSITOL-GLYCAN BIOSYNTHESIS CLASS F PROTEIN-RELATED"/>
    <property type="match status" value="1"/>
</dbReference>
<name>A0A9P6VPP6_9HELO</name>
<protein>
    <submittedName>
        <fullName evidence="2">Short chain dehydrogenase atnD</fullName>
    </submittedName>
</protein>
<dbReference type="Proteomes" id="UP000785200">
    <property type="component" value="Unassembled WGS sequence"/>
</dbReference>
<evidence type="ECO:0000256" key="1">
    <source>
        <dbReference type="ARBA" id="ARBA00023002"/>
    </source>
</evidence>
<dbReference type="Pfam" id="PF00106">
    <property type="entry name" value="adh_short"/>
    <property type="match status" value="1"/>
</dbReference>